<protein>
    <submittedName>
        <fullName evidence="2">(African queen) hypothetical protein</fullName>
    </submittedName>
</protein>
<dbReference type="Proteomes" id="UP000789524">
    <property type="component" value="Unassembled WGS sequence"/>
</dbReference>
<dbReference type="EMBL" id="CAKASE010000057">
    <property type="protein sequence ID" value="CAG9566974.1"/>
    <property type="molecule type" value="Genomic_DNA"/>
</dbReference>
<organism evidence="2 3">
    <name type="scientific">Danaus chrysippus</name>
    <name type="common">African queen</name>
    <dbReference type="NCBI Taxonomy" id="151541"/>
    <lineage>
        <taxon>Eukaryota</taxon>
        <taxon>Metazoa</taxon>
        <taxon>Ecdysozoa</taxon>
        <taxon>Arthropoda</taxon>
        <taxon>Hexapoda</taxon>
        <taxon>Insecta</taxon>
        <taxon>Pterygota</taxon>
        <taxon>Neoptera</taxon>
        <taxon>Endopterygota</taxon>
        <taxon>Lepidoptera</taxon>
        <taxon>Glossata</taxon>
        <taxon>Ditrysia</taxon>
        <taxon>Papilionoidea</taxon>
        <taxon>Nymphalidae</taxon>
        <taxon>Danainae</taxon>
        <taxon>Danaini</taxon>
        <taxon>Danaina</taxon>
        <taxon>Danaus</taxon>
        <taxon>Anosia</taxon>
    </lineage>
</organism>
<evidence type="ECO:0000313" key="2">
    <source>
        <dbReference type="EMBL" id="CAG9566974.1"/>
    </source>
</evidence>
<keyword evidence="3" id="KW-1185">Reference proteome</keyword>
<comment type="caution">
    <text evidence="2">The sequence shown here is derived from an EMBL/GenBank/DDBJ whole genome shotgun (WGS) entry which is preliminary data.</text>
</comment>
<feature type="region of interest" description="Disordered" evidence="1">
    <location>
        <begin position="1"/>
        <end position="47"/>
    </location>
</feature>
<accession>A0A8J2QP72</accession>
<evidence type="ECO:0000313" key="3">
    <source>
        <dbReference type="Proteomes" id="UP000789524"/>
    </source>
</evidence>
<proteinExistence type="predicted"/>
<feature type="compositionally biased region" description="Polar residues" evidence="1">
    <location>
        <begin position="34"/>
        <end position="46"/>
    </location>
</feature>
<reference evidence="2" key="1">
    <citation type="submission" date="2021-09" db="EMBL/GenBank/DDBJ databases">
        <authorList>
            <person name="Martin H S."/>
        </authorList>
    </citation>
    <scope>NUCLEOTIDE SEQUENCE</scope>
</reference>
<evidence type="ECO:0000256" key="1">
    <source>
        <dbReference type="SAM" id="MobiDB-lite"/>
    </source>
</evidence>
<sequence length="103" mass="11816">MVTTTDPRPTANLKWPSMQEPQHTLTKTHHRISAQLQTGEETQTASRELKMERRERMDQLARDEMSQWPDGPVQMRKLLDGTVASYGVEFDPANKKFAVESGF</sequence>
<gene>
    <name evidence="2" type="ORF">DCHRY22_LOCUS7535</name>
</gene>
<dbReference type="OrthoDB" id="5857104at2759"/>
<dbReference type="AlphaFoldDB" id="A0A8J2QP72"/>
<name>A0A8J2QP72_9NEOP</name>